<sequence length="96" mass="9570">MSNALKPAVMALILLALSGAPAFANGCLSQSEARQAVQSGQAVSLSQLRAGIPGEVLSAQLCQSGGGLVYMVSVLVDGGQVKRLRVDATSGAVSGN</sequence>
<accession>A0A840AKA1</accession>
<protein>
    <submittedName>
        <fullName evidence="2">Putative membrane protein YkoI</fullName>
    </submittedName>
</protein>
<dbReference type="RefSeq" id="WP_210299857.1">
    <property type="nucleotide sequence ID" value="NZ_JACIDS010000002.1"/>
</dbReference>
<organism evidence="2 3">
    <name type="scientific">Kaistia hirudinis</name>
    <dbReference type="NCBI Taxonomy" id="1293440"/>
    <lineage>
        <taxon>Bacteria</taxon>
        <taxon>Pseudomonadati</taxon>
        <taxon>Pseudomonadota</taxon>
        <taxon>Alphaproteobacteria</taxon>
        <taxon>Hyphomicrobiales</taxon>
        <taxon>Kaistiaceae</taxon>
        <taxon>Kaistia</taxon>
    </lineage>
</organism>
<keyword evidence="3" id="KW-1185">Reference proteome</keyword>
<evidence type="ECO:0000313" key="2">
    <source>
        <dbReference type="EMBL" id="MBB3930749.1"/>
    </source>
</evidence>
<dbReference type="AlphaFoldDB" id="A0A840AKA1"/>
<feature type="signal peptide" evidence="1">
    <location>
        <begin position="1"/>
        <end position="24"/>
    </location>
</feature>
<dbReference type="Proteomes" id="UP000553963">
    <property type="component" value="Unassembled WGS sequence"/>
</dbReference>
<evidence type="ECO:0000313" key="3">
    <source>
        <dbReference type="Proteomes" id="UP000553963"/>
    </source>
</evidence>
<gene>
    <name evidence="2" type="ORF">GGR25_001788</name>
</gene>
<evidence type="ECO:0000256" key="1">
    <source>
        <dbReference type="SAM" id="SignalP"/>
    </source>
</evidence>
<dbReference type="EMBL" id="JACIDS010000002">
    <property type="protein sequence ID" value="MBB3930749.1"/>
    <property type="molecule type" value="Genomic_DNA"/>
</dbReference>
<feature type="chain" id="PRO_5032647995" evidence="1">
    <location>
        <begin position="25"/>
        <end position="96"/>
    </location>
</feature>
<keyword evidence="1" id="KW-0732">Signal</keyword>
<proteinExistence type="predicted"/>
<reference evidence="2 3" key="1">
    <citation type="submission" date="2020-08" db="EMBL/GenBank/DDBJ databases">
        <title>Genomic Encyclopedia of Type Strains, Phase IV (KMG-IV): sequencing the most valuable type-strain genomes for metagenomic binning, comparative biology and taxonomic classification.</title>
        <authorList>
            <person name="Goeker M."/>
        </authorList>
    </citation>
    <scope>NUCLEOTIDE SEQUENCE [LARGE SCALE GENOMIC DNA]</scope>
    <source>
        <strain evidence="2 3">DSM 25966</strain>
    </source>
</reference>
<comment type="caution">
    <text evidence="2">The sequence shown here is derived from an EMBL/GenBank/DDBJ whole genome shotgun (WGS) entry which is preliminary data.</text>
</comment>
<name>A0A840AKA1_9HYPH</name>